<protein>
    <submittedName>
        <fullName evidence="1">Uncharacterized protein</fullName>
    </submittedName>
</protein>
<reference evidence="1" key="1">
    <citation type="submission" date="2014-09" db="EMBL/GenBank/DDBJ databases">
        <authorList>
            <person name="Magalhaes I.L.F."/>
            <person name="Oliveira U."/>
            <person name="Santos F.R."/>
            <person name="Vidigal T.H.D.A."/>
            <person name="Brescovit A.D."/>
            <person name="Santos A.J."/>
        </authorList>
    </citation>
    <scope>NUCLEOTIDE SEQUENCE</scope>
    <source>
        <tissue evidence="1">Shoot tissue taken approximately 20 cm above the soil surface</tissue>
    </source>
</reference>
<dbReference type="EMBL" id="GBRH01241221">
    <property type="protein sequence ID" value="JAD56674.1"/>
    <property type="molecule type" value="Transcribed_RNA"/>
</dbReference>
<organism evidence="1">
    <name type="scientific">Arundo donax</name>
    <name type="common">Giant reed</name>
    <name type="synonym">Donax arundinaceus</name>
    <dbReference type="NCBI Taxonomy" id="35708"/>
    <lineage>
        <taxon>Eukaryota</taxon>
        <taxon>Viridiplantae</taxon>
        <taxon>Streptophyta</taxon>
        <taxon>Embryophyta</taxon>
        <taxon>Tracheophyta</taxon>
        <taxon>Spermatophyta</taxon>
        <taxon>Magnoliopsida</taxon>
        <taxon>Liliopsida</taxon>
        <taxon>Poales</taxon>
        <taxon>Poaceae</taxon>
        <taxon>PACMAD clade</taxon>
        <taxon>Arundinoideae</taxon>
        <taxon>Arundineae</taxon>
        <taxon>Arundo</taxon>
    </lineage>
</organism>
<name>A0A0A9AY75_ARUDO</name>
<evidence type="ECO:0000313" key="1">
    <source>
        <dbReference type="EMBL" id="JAD56674.1"/>
    </source>
</evidence>
<sequence>MSRKIRISPRLQKKRTQYLLVLYSLRSHL</sequence>
<proteinExistence type="predicted"/>
<accession>A0A0A9AY75</accession>
<reference evidence="1" key="2">
    <citation type="journal article" date="2015" name="Data Brief">
        <title>Shoot transcriptome of the giant reed, Arundo donax.</title>
        <authorList>
            <person name="Barrero R.A."/>
            <person name="Guerrero F.D."/>
            <person name="Moolhuijzen P."/>
            <person name="Goolsby J.A."/>
            <person name="Tidwell J."/>
            <person name="Bellgard S.E."/>
            <person name="Bellgard M.I."/>
        </authorList>
    </citation>
    <scope>NUCLEOTIDE SEQUENCE</scope>
    <source>
        <tissue evidence="1">Shoot tissue taken approximately 20 cm above the soil surface</tissue>
    </source>
</reference>
<dbReference type="AlphaFoldDB" id="A0A0A9AY75"/>